<dbReference type="InterPro" id="IPR011856">
    <property type="entry name" value="tRNA_endonuc-like_dom_sf"/>
</dbReference>
<dbReference type="OrthoDB" id="9802516at2"/>
<dbReference type="HAMAP" id="MF_00048">
    <property type="entry name" value="UPF0102"/>
    <property type="match status" value="1"/>
</dbReference>
<evidence type="ECO:0000313" key="3">
    <source>
        <dbReference type="EMBL" id="KEZ92336.1"/>
    </source>
</evidence>
<name>A0A084JTQ2_NONUL</name>
<keyword evidence="4" id="KW-0540">Nuclease</keyword>
<dbReference type="Gene3D" id="3.40.1350.10">
    <property type="match status" value="1"/>
</dbReference>
<evidence type="ECO:0000313" key="5">
    <source>
        <dbReference type="Proteomes" id="UP000028531"/>
    </source>
</evidence>
<sequence>MADHNELGKEGEKIAVNYLLKNGYDILTTNYVYLKGEIDIIAQKGNTIVIVEVKTRSTLDFGDPQDFLKPAQIKRLVSTADHYIEHHAGDDIEARFDIIAIIKNKAGTKVEHLENAFYHF</sequence>
<dbReference type="GO" id="GO:0004519">
    <property type="term" value="F:endonuclease activity"/>
    <property type="evidence" value="ECO:0007669"/>
    <property type="project" value="UniProtKB-KW"/>
</dbReference>
<keyword evidence="6" id="KW-1185">Reference proteome</keyword>
<gene>
    <name evidence="3" type="ORF">IL45_09295</name>
    <name evidence="4" type="ORF">LY02_00384</name>
</gene>
<dbReference type="EMBL" id="JPJI01000032">
    <property type="protein sequence ID" value="KEZ92336.1"/>
    <property type="molecule type" value="Genomic_DNA"/>
</dbReference>
<dbReference type="Pfam" id="PF02021">
    <property type="entry name" value="UPF0102"/>
    <property type="match status" value="1"/>
</dbReference>
<dbReference type="Proteomes" id="UP000028531">
    <property type="component" value="Unassembled WGS sequence"/>
</dbReference>
<evidence type="ECO:0000256" key="2">
    <source>
        <dbReference type="HAMAP-Rule" id="MF_00048"/>
    </source>
</evidence>
<dbReference type="NCBIfam" id="NF009150">
    <property type="entry name" value="PRK12497.1-3"/>
    <property type="match status" value="1"/>
</dbReference>
<organism evidence="3 5">
    <name type="scientific">Nonlabens ulvanivorans</name>
    <name type="common">Persicivirga ulvanivorans</name>
    <dbReference type="NCBI Taxonomy" id="906888"/>
    <lineage>
        <taxon>Bacteria</taxon>
        <taxon>Pseudomonadati</taxon>
        <taxon>Bacteroidota</taxon>
        <taxon>Flavobacteriia</taxon>
        <taxon>Flavobacteriales</taxon>
        <taxon>Flavobacteriaceae</taxon>
        <taxon>Nonlabens</taxon>
    </lineage>
</organism>
<protein>
    <recommendedName>
        <fullName evidence="2">UPF0102 protein IL45_09295</fullName>
    </recommendedName>
</protein>
<proteinExistence type="inferred from homology"/>
<dbReference type="EMBL" id="PVNA01000001">
    <property type="protein sequence ID" value="PRX15169.1"/>
    <property type="molecule type" value="Genomic_DNA"/>
</dbReference>
<dbReference type="InterPro" id="IPR003509">
    <property type="entry name" value="UPF0102_YraN-like"/>
</dbReference>
<dbReference type="GO" id="GO:0003676">
    <property type="term" value="F:nucleic acid binding"/>
    <property type="evidence" value="ECO:0007669"/>
    <property type="project" value="InterPro"/>
</dbReference>
<dbReference type="CDD" id="cd20736">
    <property type="entry name" value="PoNe_Nuclease"/>
    <property type="match status" value="1"/>
</dbReference>
<accession>A0A084JTQ2</accession>
<comment type="similarity">
    <text evidence="1 2">Belongs to the UPF0102 family.</text>
</comment>
<comment type="caution">
    <text evidence="3">The sequence shown here is derived from an EMBL/GenBank/DDBJ whole genome shotgun (WGS) entry which is preliminary data.</text>
</comment>
<keyword evidence="4" id="KW-0378">Hydrolase</keyword>
<keyword evidence="4" id="KW-0255">Endonuclease</keyword>
<evidence type="ECO:0000313" key="4">
    <source>
        <dbReference type="EMBL" id="PRX15169.1"/>
    </source>
</evidence>
<dbReference type="SUPFAM" id="SSF52980">
    <property type="entry name" value="Restriction endonuclease-like"/>
    <property type="match status" value="1"/>
</dbReference>
<dbReference type="AlphaFoldDB" id="A0A084JTQ2"/>
<reference evidence="4 6" key="2">
    <citation type="submission" date="2018-03" db="EMBL/GenBank/DDBJ databases">
        <title>Genomic Encyclopedia of Archaeal and Bacterial Type Strains, Phase II (KMG-II): from individual species to whole genera.</title>
        <authorList>
            <person name="Goeker M."/>
        </authorList>
    </citation>
    <scope>NUCLEOTIDE SEQUENCE [LARGE SCALE GENOMIC DNA]</scope>
    <source>
        <strain evidence="4 6">DSM 22727</strain>
    </source>
</reference>
<dbReference type="PANTHER" id="PTHR34039">
    <property type="entry name" value="UPF0102 PROTEIN YRAN"/>
    <property type="match status" value="1"/>
</dbReference>
<dbReference type="InterPro" id="IPR011335">
    <property type="entry name" value="Restrct_endonuc-II-like"/>
</dbReference>
<evidence type="ECO:0000313" key="6">
    <source>
        <dbReference type="Proteomes" id="UP000239997"/>
    </source>
</evidence>
<dbReference type="Proteomes" id="UP000239997">
    <property type="component" value="Unassembled WGS sequence"/>
</dbReference>
<dbReference type="PANTHER" id="PTHR34039:SF1">
    <property type="entry name" value="UPF0102 PROTEIN YRAN"/>
    <property type="match status" value="1"/>
</dbReference>
<evidence type="ECO:0000256" key="1">
    <source>
        <dbReference type="ARBA" id="ARBA00006738"/>
    </source>
</evidence>
<reference evidence="3 5" key="1">
    <citation type="submission" date="2014-07" db="EMBL/GenBank/DDBJ databases">
        <title>Draft genome sequence of Nonlabens ulvanivorans, an ulvan degrading bacterium.</title>
        <authorList>
            <person name="Kopel M."/>
            <person name="Helbert W."/>
            <person name="Henrissat B."/>
            <person name="Doniger T."/>
            <person name="Banin E."/>
        </authorList>
    </citation>
    <scope>NUCLEOTIDE SEQUENCE [LARGE SCALE GENOMIC DNA]</scope>
    <source>
        <strain evidence="3 5">PLR</strain>
    </source>
</reference>
<dbReference type="RefSeq" id="WP_036583046.1">
    <property type="nucleotide sequence ID" value="NZ_JPJI01000032.1"/>
</dbReference>